<dbReference type="VEuPathDB" id="CryptoDB:Vbra_6129"/>
<organism evidence="2 3">
    <name type="scientific">Vitrella brassicaformis (strain CCMP3155)</name>
    <dbReference type="NCBI Taxonomy" id="1169540"/>
    <lineage>
        <taxon>Eukaryota</taxon>
        <taxon>Sar</taxon>
        <taxon>Alveolata</taxon>
        <taxon>Colpodellida</taxon>
        <taxon>Vitrellaceae</taxon>
        <taxon>Vitrella</taxon>
    </lineage>
</organism>
<accession>A0A0G4G1D4</accession>
<feature type="region of interest" description="Disordered" evidence="1">
    <location>
        <begin position="1"/>
        <end position="31"/>
    </location>
</feature>
<dbReference type="InParanoid" id="A0A0G4G1D4"/>
<dbReference type="Proteomes" id="UP000041254">
    <property type="component" value="Unassembled WGS sequence"/>
</dbReference>
<feature type="compositionally biased region" description="Basic and acidic residues" evidence="1">
    <location>
        <begin position="11"/>
        <end position="23"/>
    </location>
</feature>
<name>A0A0G4G1D4_VITBC</name>
<evidence type="ECO:0000313" key="2">
    <source>
        <dbReference type="EMBL" id="CEM21879.1"/>
    </source>
</evidence>
<dbReference type="EMBL" id="CDMY01000544">
    <property type="protein sequence ID" value="CEM21879.1"/>
    <property type="molecule type" value="Genomic_DNA"/>
</dbReference>
<protein>
    <submittedName>
        <fullName evidence="2">Uncharacterized protein</fullName>
    </submittedName>
</protein>
<keyword evidence="3" id="KW-1185">Reference proteome</keyword>
<reference evidence="2 3" key="1">
    <citation type="submission" date="2014-11" db="EMBL/GenBank/DDBJ databases">
        <authorList>
            <person name="Zhu J."/>
            <person name="Qi W."/>
            <person name="Song R."/>
        </authorList>
    </citation>
    <scope>NUCLEOTIDE SEQUENCE [LARGE SCALE GENOMIC DNA]</scope>
</reference>
<proteinExistence type="predicted"/>
<evidence type="ECO:0000313" key="3">
    <source>
        <dbReference type="Proteomes" id="UP000041254"/>
    </source>
</evidence>
<gene>
    <name evidence="2" type="ORF">Vbra_6129</name>
</gene>
<evidence type="ECO:0000256" key="1">
    <source>
        <dbReference type="SAM" id="MobiDB-lite"/>
    </source>
</evidence>
<sequence>MWGLLHTQRSPRVEDQDGDSVRDGHRRPGGVDEACYIQLPRVDEGDAAGQQAIHHIQTDHPKMAWASSVGLECGPRVSTFLCCRTVAKG</sequence>
<dbReference type="AlphaFoldDB" id="A0A0G4G1D4"/>